<dbReference type="EMBL" id="LXQA010578584">
    <property type="protein sequence ID" value="MCI60269.1"/>
    <property type="molecule type" value="Genomic_DNA"/>
</dbReference>
<organism evidence="1 2">
    <name type="scientific">Trifolium medium</name>
    <dbReference type="NCBI Taxonomy" id="97028"/>
    <lineage>
        <taxon>Eukaryota</taxon>
        <taxon>Viridiplantae</taxon>
        <taxon>Streptophyta</taxon>
        <taxon>Embryophyta</taxon>
        <taxon>Tracheophyta</taxon>
        <taxon>Spermatophyta</taxon>
        <taxon>Magnoliopsida</taxon>
        <taxon>eudicotyledons</taxon>
        <taxon>Gunneridae</taxon>
        <taxon>Pentapetalae</taxon>
        <taxon>rosids</taxon>
        <taxon>fabids</taxon>
        <taxon>Fabales</taxon>
        <taxon>Fabaceae</taxon>
        <taxon>Papilionoideae</taxon>
        <taxon>50 kb inversion clade</taxon>
        <taxon>NPAAA clade</taxon>
        <taxon>Hologalegina</taxon>
        <taxon>IRL clade</taxon>
        <taxon>Trifolieae</taxon>
        <taxon>Trifolium</taxon>
    </lineage>
</organism>
<evidence type="ECO:0000313" key="1">
    <source>
        <dbReference type="EMBL" id="MCI60269.1"/>
    </source>
</evidence>
<protein>
    <submittedName>
        <fullName evidence="1">Uncharacterized protein</fullName>
    </submittedName>
</protein>
<proteinExistence type="predicted"/>
<sequence>QGWITYSSEGWPRLKAVA</sequence>
<comment type="caution">
    <text evidence="1">The sequence shown here is derived from an EMBL/GenBank/DDBJ whole genome shotgun (WGS) entry which is preliminary data.</text>
</comment>
<name>A0A392TGH8_9FABA</name>
<dbReference type="Proteomes" id="UP000265520">
    <property type="component" value="Unassembled WGS sequence"/>
</dbReference>
<accession>A0A392TGH8</accession>
<evidence type="ECO:0000313" key="2">
    <source>
        <dbReference type="Proteomes" id="UP000265520"/>
    </source>
</evidence>
<dbReference type="AlphaFoldDB" id="A0A392TGH8"/>
<reference evidence="1 2" key="1">
    <citation type="journal article" date="2018" name="Front. Plant Sci.">
        <title>Red Clover (Trifolium pratense) and Zigzag Clover (T. medium) - A Picture of Genomic Similarities and Differences.</title>
        <authorList>
            <person name="Dluhosova J."/>
            <person name="Istvanek J."/>
            <person name="Nedelnik J."/>
            <person name="Repkova J."/>
        </authorList>
    </citation>
    <scope>NUCLEOTIDE SEQUENCE [LARGE SCALE GENOMIC DNA]</scope>
    <source>
        <strain evidence="2">cv. 10/8</strain>
        <tissue evidence="1">Leaf</tissue>
    </source>
</reference>
<feature type="non-terminal residue" evidence="1">
    <location>
        <position position="1"/>
    </location>
</feature>
<keyword evidence="2" id="KW-1185">Reference proteome</keyword>